<protein>
    <submittedName>
        <fullName evidence="1">Uncharacterized protein</fullName>
    </submittedName>
</protein>
<reference evidence="2" key="1">
    <citation type="journal article" date="2019" name="Int. J. Syst. Evol. Microbiol.">
        <title>The Global Catalogue of Microorganisms (GCM) 10K type strain sequencing project: providing services to taxonomists for standard genome sequencing and annotation.</title>
        <authorList>
            <consortium name="The Broad Institute Genomics Platform"/>
            <consortium name="The Broad Institute Genome Sequencing Center for Infectious Disease"/>
            <person name="Wu L."/>
            <person name="Ma J."/>
        </authorList>
    </citation>
    <scope>NUCLEOTIDE SEQUENCE [LARGE SCALE GENOMIC DNA]</scope>
    <source>
        <strain evidence="2">JCM 13378</strain>
    </source>
</reference>
<sequence length="61" mass="6940">MYCLQQAFEQDLYCHQSDAWSVRLDNPENACAAELELRYITAGTILIGLKNLTYGVKPGRF</sequence>
<gene>
    <name evidence="1" type="ORF">GCM10009092_07370</name>
</gene>
<proteinExistence type="predicted"/>
<name>A0ABP3GKA0_9ALTE</name>
<evidence type="ECO:0000313" key="2">
    <source>
        <dbReference type="Proteomes" id="UP001501757"/>
    </source>
</evidence>
<organism evidence="1 2">
    <name type="scientific">Bowmanella denitrificans</name>
    <dbReference type="NCBI Taxonomy" id="366582"/>
    <lineage>
        <taxon>Bacteria</taxon>
        <taxon>Pseudomonadati</taxon>
        <taxon>Pseudomonadota</taxon>
        <taxon>Gammaproteobacteria</taxon>
        <taxon>Alteromonadales</taxon>
        <taxon>Alteromonadaceae</taxon>
        <taxon>Bowmanella</taxon>
    </lineage>
</organism>
<dbReference type="EMBL" id="BAAAEI010000006">
    <property type="protein sequence ID" value="GAA0345420.1"/>
    <property type="molecule type" value="Genomic_DNA"/>
</dbReference>
<keyword evidence="2" id="KW-1185">Reference proteome</keyword>
<evidence type="ECO:0000313" key="1">
    <source>
        <dbReference type="EMBL" id="GAA0345420.1"/>
    </source>
</evidence>
<dbReference type="Proteomes" id="UP001501757">
    <property type="component" value="Unassembled WGS sequence"/>
</dbReference>
<comment type="caution">
    <text evidence="1">The sequence shown here is derived from an EMBL/GenBank/DDBJ whole genome shotgun (WGS) entry which is preliminary data.</text>
</comment>
<accession>A0ABP3GKA0</accession>